<evidence type="ECO:0008006" key="4">
    <source>
        <dbReference type="Google" id="ProtNLM"/>
    </source>
</evidence>
<keyword evidence="3" id="KW-1185">Reference proteome</keyword>
<reference evidence="2 3" key="1">
    <citation type="submission" date="2016-11" db="EMBL/GenBank/DDBJ databases">
        <title>Whole genomes of Flavobacteriaceae.</title>
        <authorList>
            <person name="Stine C."/>
            <person name="Li C."/>
            <person name="Tadesse D."/>
        </authorList>
    </citation>
    <scope>NUCLEOTIDE SEQUENCE [LARGE SCALE GENOMIC DNA]</scope>
    <source>
        <strain evidence="2 3">DSM 24704</strain>
    </source>
</reference>
<feature type="transmembrane region" description="Helical" evidence="1">
    <location>
        <begin position="95"/>
        <end position="116"/>
    </location>
</feature>
<evidence type="ECO:0000256" key="1">
    <source>
        <dbReference type="SAM" id="Phobius"/>
    </source>
</evidence>
<sequence>MKDILLEKIYEWTSKPYQKYVKKNTPWEIDQAQLLQFPKDSLGFGLGVFLERNHFDIQPKLEDHDIIHVLTNTGVSVTEEIGMQYYLLGNGKKSIYLFLVMLSGTPFYPAQFFYFLEQYKKGKRALPFYYLDFSKMLLTPIPAIRASFKI</sequence>
<dbReference type="AlphaFoldDB" id="A0A227PB72"/>
<accession>A0A227PB72</accession>
<keyword evidence="1" id="KW-0812">Transmembrane</keyword>
<proteinExistence type="predicted"/>
<evidence type="ECO:0000313" key="3">
    <source>
        <dbReference type="Proteomes" id="UP000214684"/>
    </source>
</evidence>
<dbReference type="RefSeq" id="WP_089479575.1">
    <property type="nucleotide sequence ID" value="NZ_MUGS01000015.1"/>
</dbReference>
<keyword evidence="1" id="KW-0472">Membrane</keyword>
<name>A0A227PB72_9FLAO</name>
<keyword evidence="1" id="KW-1133">Transmembrane helix</keyword>
<evidence type="ECO:0000313" key="2">
    <source>
        <dbReference type="EMBL" id="OXG06634.1"/>
    </source>
</evidence>
<dbReference type="OrthoDB" id="6157812at2"/>
<gene>
    <name evidence="2" type="ORF">B0A64_11045</name>
</gene>
<protein>
    <recommendedName>
        <fullName evidence="4">Coenzyme Q (Ubiquinone) biosynthesis protein Coq4</fullName>
    </recommendedName>
</protein>
<comment type="caution">
    <text evidence="2">The sequence shown here is derived from an EMBL/GenBank/DDBJ whole genome shotgun (WGS) entry which is preliminary data.</text>
</comment>
<dbReference type="EMBL" id="MUGS01000015">
    <property type="protein sequence ID" value="OXG06634.1"/>
    <property type="molecule type" value="Genomic_DNA"/>
</dbReference>
<dbReference type="Proteomes" id="UP000214684">
    <property type="component" value="Unassembled WGS sequence"/>
</dbReference>
<organism evidence="2 3">
    <name type="scientific">Flavobacterium araucananum</name>
    <dbReference type="NCBI Taxonomy" id="946678"/>
    <lineage>
        <taxon>Bacteria</taxon>
        <taxon>Pseudomonadati</taxon>
        <taxon>Bacteroidota</taxon>
        <taxon>Flavobacteriia</taxon>
        <taxon>Flavobacteriales</taxon>
        <taxon>Flavobacteriaceae</taxon>
        <taxon>Flavobacterium</taxon>
    </lineage>
</organism>